<protein>
    <submittedName>
        <fullName evidence="2">Cell surface immobilization antigen</fullName>
    </submittedName>
</protein>
<sequence>MAIKQIIVSLALLQVILAAAGTGNVPCTGTAGTACTSACPASFPLPTGCTYSGNFGACIVSECTCSTTKLTDAYCASCKGATYFANTAQTACVQSSYSCLNRGTNAWTVNDCNTCTGSTNQKIVKGSCSTSANVLIASFFGLLLLLL</sequence>
<dbReference type="Proteomes" id="UP000009168">
    <property type="component" value="Unassembled WGS sequence"/>
</dbReference>
<feature type="chain" id="PRO_5004202067" evidence="1">
    <location>
        <begin position="19"/>
        <end position="147"/>
    </location>
</feature>
<evidence type="ECO:0000313" key="2">
    <source>
        <dbReference type="EMBL" id="EAR98770.1"/>
    </source>
</evidence>
<name>Q23QW8_TETTS</name>
<feature type="signal peptide" evidence="1">
    <location>
        <begin position="1"/>
        <end position="18"/>
    </location>
</feature>
<gene>
    <name evidence="2" type="ORF">TTHERM_00249650</name>
</gene>
<organism evidence="2 3">
    <name type="scientific">Tetrahymena thermophila (strain SB210)</name>
    <dbReference type="NCBI Taxonomy" id="312017"/>
    <lineage>
        <taxon>Eukaryota</taxon>
        <taxon>Sar</taxon>
        <taxon>Alveolata</taxon>
        <taxon>Ciliophora</taxon>
        <taxon>Intramacronucleata</taxon>
        <taxon>Oligohymenophorea</taxon>
        <taxon>Hymenostomatida</taxon>
        <taxon>Tetrahymenina</taxon>
        <taxon>Tetrahymenidae</taxon>
        <taxon>Tetrahymena</taxon>
    </lineage>
</organism>
<dbReference type="InterPro" id="IPR009670">
    <property type="entry name" value="SerH"/>
</dbReference>
<reference evidence="3" key="1">
    <citation type="journal article" date="2006" name="PLoS Biol.">
        <title>Macronuclear genome sequence of the ciliate Tetrahymena thermophila, a model eukaryote.</title>
        <authorList>
            <person name="Eisen J.A."/>
            <person name="Coyne R.S."/>
            <person name="Wu M."/>
            <person name="Wu D."/>
            <person name="Thiagarajan M."/>
            <person name="Wortman J.R."/>
            <person name="Badger J.H."/>
            <person name="Ren Q."/>
            <person name="Amedeo P."/>
            <person name="Jones K.M."/>
            <person name="Tallon L.J."/>
            <person name="Delcher A.L."/>
            <person name="Salzberg S.L."/>
            <person name="Silva J.C."/>
            <person name="Haas B.J."/>
            <person name="Majoros W.H."/>
            <person name="Farzad M."/>
            <person name="Carlton J.M."/>
            <person name="Smith R.K. Jr."/>
            <person name="Garg J."/>
            <person name="Pearlman R.E."/>
            <person name="Karrer K.M."/>
            <person name="Sun L."/>
            <person name="Manning G."/>
            <person name="Elde N.C."/>
            <person name="Turkewitz A.P."/>
            <person name="Asai D.J."/>
            <person name="Wilkes D.E."/>
            <person name="Wang Y."/>
            <person name="Cai H."/>
            <person name="Collins K."/>
            <person name="Stewart B.A."/>
            <person name="Lee S.R."/>
            <person name="Wilamowska K."/>
            <person name="Weinberg Z."/>
            <person name="Ruzzo W.L."/>
            <person name="Wloga D."/>
            <person name="Gaertig J."/>
            <person name="Frankel J."/>
            <person name="Tsao C.-C."/>
            <person name="Gorovsky M.A."/>
            <person name="Keeling P.J."/>
            <person name="Waller R.F."/>
            <person name="Patron N.J."/>
            <person name="Cherry J.M."/>
            <person name="Stover N.A."/>
            <person name="Krieger C.J."/>
            <person name="del Toro C."/>
            <person name="Ryder H.F."/>
            <person name="Williamson S.C."/>
            <person name="Barbeau R.A."/>
            <person name="Hamilton E.P."/>
            <person name="Orias E."/>
        </authorList>
    </citation>
    <scope>NUCLEOTIDE SEQUENCE [LARGE SCALE GENOMIC DNA]</scope>
    <source>
        <strain evidence="3">SB210</strain>
    </source>
</reference>
<dbReference type="EMBL" id="GG662647">
    <property type="protein sequence ID" value="EAR98770.1"/>
    <property type="molecule type" value="Genomic_DNA"/>
</dbReference>
<dbReference type="AlphaFoldDB" id="Q23QW8"/>
<evidence type="ECO:0000313" key="3">
    <source>
        <dbReference type="Proteomes" id="UP000009168"/>
    </source>
</evidence>
<dbReference type="Pfam" id="PF06873">
    <property type="entry name" value="SerH"/>
    <property type="match status" value="1"/>
</dbReference>
<proteinExistence type="predicted"/>
<accession>Q23QW8</accession>
<dbReference type="PROSITE" id="PS51257">
    <property type="entry name" value="PROKAR_LIPOPROTEIN"/>
    <property type="match status" value="1"/>
</dbReference>
<keyword evidence="1" id="KW-0732">Signal</keyword>
<keyword evidence="3" id="KW-1185">Reference proteome</keyword>
<dbReference type="InParanoid" id="Q23QW8"/>
<dbReference type="GeneID" id="7843203"/>
<dbReference type="RefSeq" id="XP_001019015.1">
    <property type="nucleotide sequence ID" value="XM_001019015.2"/>
</dbReference>
<dbReference type="KEGG" id="tet:TTHERM_00249650"/>
<dbReference type="HOGENOM" id="CLU_1771835_0_0_1"/>
<evidence type="ECO:0000256" key="1">
    <source>
        <dbReference type="SAM" id="SignalP"/>
    </source>
</evidence>